<evidence type="ECO:0000256" key="4">
    <source>
        <dbReference type="ARBA" id="ARBA00023136"/>
    </source>
</evidence>
<reference evidence="7 8" key="1">
    <citation type="submission" date="2016-12" db="EMBL/GenBank/DDBJ databases">
        <title>Izhakiella australiana sp. nov. of genus Izhakiella isolated from Australian desert.</title>
        <authorList>
            <person name="Ji M."/>
        </authorList>
    </citation>
    <scope>NUCLEOTIDE SEQUENCE [LARGE SCALE GENOMIC DNA]</scope>
    <source>
        <strain evidence="7 8">D4N98</strain>
    </source>
</reference>
<keyword evidence="2 5" id="KW-0812">Transmembrane</keyword>
<feature type="domain" description="DUF202" evidence="6">
    <location>
        <begin position="9"/>
        <end position="68"/>
    </location>
</feature>
<dbReference type="STRING" id="1926881.BTJ39_12540"/>
<organism evidence="7 8">
    <name type="scientific">Izhakiella australiensis</name>
    <dbReference type="NCBI Taxonomy" id="1926881"/>
    <lineage>
        <taxon>Bacteria</taxon>
        <taxon>Pseudomonadati</taxon>
        <taxon>Pseudomonadota</taxon>
        <taxon>Gammaproteobacteria</taxon>
        <taxon>Enterobacterales</taxon>
        <taxon>Erwiniaceae</taxon>
        <taxon>Izhakiella</taxon>
    </lineage>
</organism>
<dbReference type="OrthoDB" id="3701077at2"/>
<evidence type="ECO:0000256" key="2">
    <source>
        <dbReference type="ARBA" id="ARBA00022692"/>
    </source>
</evidence>
<evidence type="ECO:0000256" key="1">
    <source>
        <dbReference type="ARBA" id="ARBA00004127"/>
    </source>
</evidence>
<feature type="transmembrane region" description="Helical" evidence="5">
    <location>
        <begin position="84"/>
        <end position="105"/>
    </location>
</feature>
<dbReference type="Proteomes" id="UP000190667">
    <property type="component" value="Unassembled WGS sequence"/>
</dbReference>
<dbReference type="EMBL" id="MRUL01000008">
    <property type="protein sequence ID" value="OON39481.1"/>
    <property type="molecule type" value="Genomic_DNA"/>
</dbReference>
<comment type="caution">
    <text evidence="7">The sequence shown here is derived from an EMBL/GenBank/DDBJ whole genome shotgun (WGS) entry which is preliminary data.</text>
</comment>
<dbReference type="RefSeq" id="WP_078003046.1">
    <property type="nucleotide sequence ID" value="NZ_MRUL01000008.1"/>
</dbReference>
<feature type="transmembrane region" description="Helical" evidence="5">
    <location>
        <begin position="45"/>
        <end position="64"/>
    </location>
</feature>
<keyword evidence="3 5" id="KW-1133">Transmembrane helix</keyword>
<evidence type="ECO:0000256" key="5">
    <source>
        <dbReference type="SAM" id="Phobius"/>
    </source>
</evidence>
<dbReference type="GO" id="GO:0012505">
    <property type="term" value="C:endomembrane system"/>
    <property type="evidence" value="ECO:0007669"/>
    <property type="project" value="UniProtKB-SubCell"/>
</dbReference>
<gene>
    <name evidence="7" type="ORF">BTJ39_12540</name>
</gene>
<feature type="transmembrane region" description="Helical" evidence="5">
    <location>
        <begin position="20"/>
        <end position="36"/>
    </location>
</feature>
<dbReference type="InterPro" id="IPR003807">
    <property type="entry name" value="DUF202"/>
</dbReference>
<sequence>MEGNPPLRDPGLQPERTILAWQRTLLGTLILSLLVCKSGLQHHELISTMFGILAVVISIFMMLLSHGNSYLKCSSAGISSTLSAAQGIGISIALSLLCISICTIYF</sequence>
<dbReference type="AlphaFoldDB" id="A0A1S8YK70"/>
<evidence type="ECO:0000313" key="8">
    <source>
        <dbReference type="Proteomes" id="UP000190667"/>
    </source>
</evidence>
<proteinExistence type="predicted"/>
<protein>
    <recommendedName>
        <fullName evidence="6">DUF202 domain-containing protein</fullName>
    </recommendedName>
</protein>
<keyword evidence="4 5" id="KW-0472">Membrane</keyword>
<dbReference type="Pfam" id="PF02656">
    <property type="entry name" value="DUF202"/>
    <property type="match status" value="1"/>
</dbReference>
<comment type="subcellular location">
    <subcellularLocation>
        <location evidence="1">Endomembrane system</location>
        <topology evidence="1">Multi-pass membrane protein</topology>
    </subcellularLocation>
</comment>
<evidence type="ECO:0000259" key="6">
    <source>
        <dbReference type="Pfam" id="PF02656"/>
    </source>
</evidence>
<accession>A0A1S8YK70</accession>
<keyword evidence="8" id="KW-1185">Reference proteome</keyword>
<evidence type="ECO:0000256" key="3">
    <source>
        <dbReference type="ARBA" id="ARBA00022989"/>
    </source>
</evidence>
<name>A0A1S8YK70_9GAMM</name>
<evidence type="ECO:0000313" key="7">
    <source>
        <dbReference type="EMBL" id="OON39481.1"/>
    </source>
</evidence>